<reference evidence="3 4" key="1">
    <citation type="submission" date="2019-01" db="EMBL/GenBank/DDBJ databases">
        <title>Sinorhodobacter populi sp. nov. isolated from the symptomatic bark tissue of Populus euramericana canker.</title>
        <authorList>
            <person name="Xu G."/>
        </authorList>
    </citation>
    <scope>NUCLEOTIDE SEQUENCE [LARGE SCALE GENOMIC DNA]</scope>
    <source>
        <strain evidence="3 4">SK2B-1</strain>
    </source>
</reference>
<comment type="caution">
    <text evidence="3">The sequence shown here is derived from an EMBL/GenBank/DDBJ whole genome shotgun (WGS) entry which is preliminary data.</text>
</comment>
<accession>A0A443JHV1</accession>
<evidence type="ECO:0000313" key="3">
    <source>
        <dbReference type="EMBL" id="RWR20105.1"/>
    </source>
</evidence>
<dbReference type="InterPro" id="IPR002347">
    <property type="entry name" value="SDR_fam"/>
</dbReference>
<dbReference type="Gene3D" id="3.40.50.720">
    <property type="entry name" value="NAD(P)-binding Rossmann-like Domain"/>
    <property type="match status" value="1"/>
</dbReference>
<gene>
    <name evidence="3" type="ORF">D2T30_11735</name>
</gene>
<dbReference type="AlphaFoldDB" id="A0A443JHV1"/>
<dbReference type="RefSeq" id="WP_128209023.1">
    <property type="nucleotide sequence ID" value="NZ_JBHRSO010000030.1"/>
</dbReference>
<dbReference type="Pfam" id="PF13561">
    <property type="entry name" value="adh_short_C2"/>
    <property type="match status" value="1"/>
</dbReference>
<reference evidence="3 4" key="2">
    <citation type="submission" date="2019-01" db="EMBL/GenBank/DDBJ databases">
        <authorList>
            <person name="Li Y."/>
        </authorList>
    </citation>
    <scope>NUCLEOTIDE SEQUENCE [LARGE SCALE GENOMIC DNA]</scope>
    <source>
        <strain evidence="3 4">SK2B-1</strain>
    </source>
</reference>
<sequence length="237" mass="24166">MTLNGKTVLILGGSSGFGLEIARQAAAEGARLVIAGRDGAKAARVGAELGAHLAEGLDATDPAALEALLTRTGPVDHAVSMIGGAMGGGFLSADMATIRQAIEEKFFANLQIARVLAPHLAQGGSLTLTAGSGGRPDNASGAIIGNEGISTLVRGLAVELAPKVRANAVAPTWTPTPLWRGMSPAEVEEIRTRFATQIPLGRTADPAEVATAYLFLMRCGFVTGQTVTVDGGLTLVQ</sequence>
<evidence type="ECO:0000256" key="2">
    <source>
        <dbReference type="ARBA" id="ARBA00023002"/>
    </source>
</evidence>
<dbReference type="PANTHER" id="PTHR43477">
    <property type="entry name" value="DIHYDROANTICAPSIN 7-DEHYDROGENASE"/>
    <property type="match status" value="1"/>
</dbReference>
<evidence type="ECO:0000313" key="4">
    <source>
        <dbReference type="Proteomes" id="UP000284476"/>
    </source>
</evidence>
<dbReference type="SUPFAM" id="SSF51735">
    <property type="entry name" value="NAD(P)-binding Rossmann-fold domains"/>
    <property type="match status" value="1"/>
</dbReference>
<name>A0A443JHV1_9RHOB</name>
<evidence type="ECO:0000256" key="1">
    <source>
        <dbReference type="ARBA" id="ARBA00006484"/>
    </source>
</evidence>
<keyword evidence="2" id="KW-0560">Oxidoreductase</keyword>
<dbReference type="GO" id="GO:0016491">
    <property type="term" value="F:oxidoreductase activity"/>
    <property type="evidence" value="ECO:0007669"/>
    <property type="project" value="UniProtKB-KW"/>
</dbReference>
<dbReference type="InterPro" id="IPR051122">
    <property type="entry name" value="SDR_DHRS6-like"/>
</dbReference>
<proteinExistence type="inferred from homology"/>
<dbReference type="PRINTS" id="PR00081">
    <property type="entry name" value="GDHRDH"/>
</dbReference>
<comment type="similarity">
    <text evidence="1">Belongs to the short-chain dehydrogenases/reductases (SDR) family.</text>
</comment>
<dbReference type="Proteomes" id="UP000284476">
    <property type="component" value="Unassembled WGS sequence"/>
</dbReference>
<organism evidence="3 4">
    <name type="scientific">Paenirhodobacter populi</name>
    <dbReference type="NCBI Taxonomy" id="2306993"/>
    <lineage>
        <taxon>Bacteria</taxon>
        <taxon>Pseudomonadati</taxon>
        <taxon>Pseudomonadota</taxon>
        <taxon>Alphaproteobacteria</taxon>
        <taxon>Rhodobacterales</taxon>
        <taxon>Rhodobacter group</taxon>
        <taxon>Paenirhodobacter</taxon>
    </lineage>
</organism>
<dbReference type="PANTHER" id="PTHR43477:SF1">
    <property type="entry name" value="DIHYDROANTICAPSIN 7-DEHYDROGENASE"/>
    <property type="match status" value="1"/>
</dbReference>
<protein>
    <submittedName>
        <fullName evidence="3">SDR family oxidoreductase</fullName>
    </submittedName>
</protein>
<dbReference type="EMBL" id="SAUZ01000013">
    <property type="protein sequence ID" value="RWR20105.1"/>
    <property type="molecule type" value="Genomic_DNA"/>
</dbReference>
<dbReference type="InterPro" id="IPR036291">
    <property type="entry name" value="NAD(P)-bd_dom_sf"/>
</dbReference>